<dbReference type="InterPro" id="IPR023299">
    <property type="entry name" value="ATPase_P-typ_cyto_dom_N"/>
</dbReference>
<keyword evidence="3 10" id="KW-0812">Transmembrane</keyword>
<evidence type="ECO:0000256" key="3">
    <source>
        <dbReference type="ARBA" id="ARBA00022692"/>
    </source>
</evidence>
<dbReference type="SUPFAM" id="SSF56784">
    <property type="entry name" value="HAD-like"/>
    <property type="match status" value="1"/>
</dbReference>
<feature type="transmembrane region" description="Helical" evidence="10">
    <location>
        <begin position="276"/>
        <end position="301"/>
    </location>
</feature>
<dbReference type="Gene3D" id="3.40.1110.10">
    <property type="entry name" value="Calcium-transporting ATPase, cytoplasmic domain N"/>
    <property type="match status" value="1"/>
</dbReference>
<evidence type="ECO:0000313" key="13">
    <source>
        <dbReference type="Proteomes" id="UP000461162"/>
    </source>
</evidence>
<dbReference type="SFLD" id="SFLDS00003">
    <property type="entry name" value="Haloacid_Dehalogenase"/>
    <property type="match status" value="1"/>
</dbReference>
<evidence type="ECO:0000256" key="2">
    <source>
        <dbReference type="ARBA" id="ARBA00006024"/>
    </source>
</evidence>
<feature type="transmembrane region" description="Helical" evidence="10">
    <location>
        <begin position="563"/>
        <end position="587"/>
    </location>
</feature>
<evidence type="ECO:0000256" key="10">
    <source>
        <dbReference type="RuleBase" id="RU362081"/>
    </source>
</evidence>
<name>A0A7K1KR20_9BACT</name>
<sequence>MELSMIGRHSGLHVYRELFRSRDFLKLLVGAGIIPVALLIDATSLSGLPAMSLGSILLIVSIAINGLPIVMEAGRGLMARKVNVDELVSIAIIACLVTGNYLEGALVSAIMVFGSLIEEAVSDSARNSIRALMEVTPETALREVDGREVVTSVRDVKKGDVLVIRAGDTIPVDGVVLEGKTSVNEASITGESIPVIKASDDAVYAGTACVDGFIRIRADRVGEDSTIGRIVQMVEAAERQKTESAKIVDKYAAWFTPAILLIAVLTYVATRDVTRSITVLIVGCPCSFLLASPVSTVAAIGRAAKSGILVKGGKYLENLATATGFFFDKTGTITKGEPEVVAIRPVLGRSEDEVLCLAAAVETGSLHPLGVAIVDRARAMGNVVVPAREVCTEVGRGICGQVQGARVEIVASETAEESGATTVDVLVDGALAGTISLRDNPRETAAETMRELRAVGVRDLVILSGDKPLPVGNIAERVGISQFHAAQKPDQKLERIKSYDQGKTVYIGDGINDAPALKAASTGIAMGLRGSDVALETADIVLLGDRLDQLPFLVRLARRMSGIIKIGILLSFAINFLAIVAGSAGLLTPILGALTHNLGAIIVVSLAASIRFARER</sequence>
<comment type="catalytic activity">
    <reaction evidence="9">
        <text>Zn(2+)(in) + ATP + H2O = Zn(2+)(out) + ADP + phosphate + H(+)</text>
        <dbReference type="Rhea" id="RHEA:20621"/>
        <dbReference type="ChEBI" id="CHEBI:15377"/>
        <dbReference type="ChEBI" id="CHEBI:15378"/>
        <dbReference type="ChEBI" id="CHEBI:29105"/>
        <dbReference type="ChEBI" id="CHEBI:30616"/>
        <dbReference type="ChEBI" id="CHEBI:43474"/>
        <dbReference type="ChEBI" id="CHEBI:456216"/>
        <dbReference type="EC" id="7.2.2.12"/>
    </reaction>
</comment>
<dbReference type="InterPro" id="IPR036412">
    <property type="entry name" value="HAD-like_sf"/>
</dbReference>
<gene>
    <name evidence="12" type="primary">cadA</name>
    <name evidence="12" type="ORF">GKC30_12020</name>
</gene>
<dbReference type="PRINTS" id="PR00119">
    <property type="entry name" value="CATATPASE"/>
</dbReference>
<evidence type="ECO:0000256" key="4">
    <source>
        <dbReference type="ARBA" id="ARBA00022723"/>
    </source>
</evidence>
<dbReference type="Pfam" id="PF00702">
    <property type="entry name" value="Hydrolase"/>
    <property type="match status" value="1"/>
</dbReference>
<dbReference type="GO" id="GO:0005886">
    <property type="term" value="C:plasma membrane"/>
    <property type="evidence" value="ECO:0007669"/>
    <property type="project" value="UniProtKB-SubCell"/>
</dbReference>
<dbReference type="PROSITE" id="PS00154">
    <property type="entry name" value="ATPASE_E1_E2"/>
    <property type="match status" value="1"/>
</dbReference>
<feature type="domain" description="P-type ATPase A" evidence="11">
    <location>
        <begin position="135"/>
        <end position="235"/>
    </location>
</feature>
<dbReference type="SUPFAM" id="SSF81665">
    <property type="entry name" value="Calcium ATPase, transmembrane domain M"/>
    <property type="match status" value="1"/>
</dbReference>
<reference evidence="12 13" key="1">
    <citation type="submission" date="2019-11" db="EMBL/GenBank/DDBJ databases">
        <title>Pseudodesulfovibrio alkaliphilus, sp. nov., an alkaliphilic sulfate-reducing bacteria from mud volcano of Taman peninsula, Russia.</title>
        <authorList>
            <person name="Frolova A."/>
            <person name="Merkel A.Y."/>
            <person name="Slobodkin A.I."/>
        </authorList>
    </citation>
    <scope>NUCLEOTIDE SEQUENCE [LARGE SCALE GENOMIC DNA]</scope>
    <source>
        <strain evidence="12 13">F-1</strain>
    </source>
</reference>
<feature type="transmembrane region" description="Helical" evidence="10">
    <location>
        <begin position="51"/>
        <end position="71"/>
    </location>
</feature>
<dbReference type="InterPro" id="IPR051014">
    <property type="entry name" value="Cation_Transport_ATPase_IB"/>
</dbReference>
<keyword evidence="10" id="KW-1003">Cell membrane</keyword>
<comment type="subcellular location">
    <subcellularLocation>
        <location evidence="10">Cell membrane</location>
    </subcellularLocation>
    <subcellularLocation>
        <location evidence="1">Membrane</location>
    </subcellularLocation>
</comment>
<protein>
    <recommendedName>
        <fullName evidence="8">P-type Zn(2+) transporter</fullName>
        <ecNumber evidence="8">7.2.2.12</ecNumber>
    </recommendedName>
</protein>
<dbReference type="InterPro" id="IPR023298">
    <property type="entry name" value="ATPase_P-typ_TM_dom_sf"/>
</dbReference>
<dbReference type="InterPro" id="IPR044492">
    <property type="entry name" value="P_typ_ATPase_HD_dom"/>
</dbReference>
<accession>A0A7K1KR20</accession>
<dbReference type="PRINTS" id="PR00941">
    <property type="entry name" value="CDATPASE"/>
</dbReference>
<dbReference type="NCBIfam" id="TIGR01512">
    <property type="entry name" value="ATPase-IB2_Cd"/>
    <property type="match status" value="1"/>
</dbReference>
<dbReference type="Pfam" id="PF00122">
    <property type="entry name" value="E1-E2_ATPase"/>
    <property type="match status" value="1"/>
</dbReference>
<evidence type="ECO:0000313" key="12">
    <source>
        <dbReference type="EMBL" id="MUM78362.1"/>
    </source>
</evidence>
<dbReference type="InterPro" id="IPR059000">
    <property type="entry name" value="ATPase_P-type_domA"/>
</dbReference>
<keyword evidence="12" id="KW-0378">Hydrolase</keyword>
<dbReference type="GO" id="GO:0005524">
    <property type="term" value="F:ATP binding"/>
    <property type="evidence" value="ECO:0007669"/>
    <property type="project" value="UniProtKB-UniRule"/>
</dbReference>
<dbReference type="NCBIfam" id="TIGR01525">
    <property type="entry name" value="ATPase-IB_hvy"/>
    <property type="match status" value="1"/>
</dbReference>
<feature type="transmembrane region" description="Helical" evidence="10">
    <location>
        <begin position="593"/>
        <end position="613"/>
    </location>
</feature>
<dbReference type="InterPro" id="IPR023214">
    <property type="entry name" value="HAD_sf"/>
</dbReference>
<dbReference type="InterPro" id="IPR001757">
    <property type="entry name" value="P_typ_ATPase"/>
</dbReference>
<dbReference type="Proteomes" id="UP000461162">
    <property type="component" value="Unassembled WGS sequence"/>
</dbReference>
<dbReference type="PANTHER" id="PTHR48085:SF5">
    <property type="entry name" value="CADMIUM_ZINC-TRANSPORTING ATPASE HMA4-RELATED"/>
    <property type="match status" value="1"/>
</dbReference>
<evidence type="ECO:0000256" key="6">
    <source>
        <dbReference type="ARBA" id="ARBA00022989"/>
    </source>
</evidence>
<keyword evidence="10" id="KW-0067">ATP-binding</keyword>
<dbReference type="GO" id="GO:0046872">
    <property type="term" value="F:metal ion binding"/>
    <property type="evidence" value="ECO:0007669"/>
    <property type="project" value="UniProtKB-KW"/>
</dbReference>
<dbReference type="EMBL" id="WODC01000008">
    <property type="protein sequence ID" value="MUM78362.1"/>
    <property type="molecule type" value="Genomic_DNA"/>
</dbReference>
<keyword evidence="7 10" id="KW-0472">Membrane</keyword>
<evidence type="ECO:0000256" key="8">
    <source>
        <dbReference type="ARBA" id="ARBA00039097"/>
    </source>
</evidence>
<keyword evidence="10" id="KW-0547">Nucleotide-binding</keyword>
<dbReference type="AlphaFoldDB" id="A0A7K1KR20"/>
<evidence type="ECO:0000256" key="7">
    <source>
        <dbReference type="ARBA" id="ARBA00023136"/>
    </source>
</evidence>
<dbReference type="SFLD" id="SFLDG00002">
    <property type="entry name" value="C1.7:_P-type_atpase_like"/>
    <property type="match status" value="1"/>
</dbReference>
<dbReference type="InterPro" id="IPR008250">
    <property type="entry name" value="ATPase_P-typ_transduc_dom_A_sf"/>
</dbReference>
<dbReference type="FunFam" id="2.70.150.10:FF:000002">
    <property type="entry name" value="Copper-transporting ATPase 1, putative"/>
    <property type="match status" value="1"/>
</dbReference>
<keyword evidence="4 10" id="KW-0479">Metal-binding</keyword>
<comment type="caution">
    <text evidence="12">The sequence shown here is derived from an EMBL/GenBank/DDBJ whole genome shotgun (WGS) entry which is preliminary data.</text>
</comment>
<evidence type="ECO:0000256" key="9">
    <source>
        <dbReference type="ARBA" id="ARBA00047308"/>
    </source>
</evidence>
<organism evidence="12 13">
    <name type="scientific">Pseudodesulfovibrio alkaliphilus</name>
    <dbReference type="NCBI Taxonomy" id="2661613"/>
    <lineage>
        <taxon>Bacteria</taxon>
        <taxon>Pseudomonadati</taxon>
        <taxon>Thermodesulfobacteriota</taxon>
        <taxon>Desulfovibrionia</taxon>
        <taxon>Desulfovibrionales</taxon>
        <taxon>Desulfovibrionaceae</taxon>
    </lineage>
</organism>
<feature type="transmembrane region" description="Helical" evidence="10">
    <location>
        <begin position="24"/>
        <end position="45"/>
    </location>
</feature>
<dbReference type="PANTHER" id="PTHR48085">
    <property type="entry name" value="CADMIUM/ZINC-TRANSPORTING ATPASE HMA2-RELATED"/>
    <property type="match status" value="1"/>
</dbReference>
<dbReference type="EC" id="7.2.2.12" evidence="8"/>
<dbReference type="Gene3D" id="2.70.150.10">
    <property type="entry name" value="Calcium-transporting ATPase, cytoplasmic transduction domain A"/>
    <property type="match status" value="1"/>
</dbReference>
<dbReference type="SUPFAM" id="SSF81653">
    <property type="entry name" value="Calcium ATPase, transduction domain A"/>
    <property type="match status" value="1"/>
</dbReference>
<dbReference type="InterPro" id="IPR018303">
    <property type="entry name" value="ATPase_P-typ_P_site"/>
</dbReference>
<evidence type="ECO:0000256" key="5">
    <source>
        <dbReference type="ARBA" id="ARBA00022967"/>
    </source>
</evidence>
<dbReference type="Gene3D" id="3.40.50.1000">
    <property type="entry name" value="HAD superfamily/HAD-like"/>
    <property type="match status" value="1"/>
</dbReference>
<dbReference type="NCBIfam" id="TIGR01494">
    <property type="entry name" value="ATPase_P-type"/>
    <property type="match status" value="1"/>
</dbReference>
<proteinExistence type="inferred from homology"/>
<keyword evidence="6 10" id="KW-1133">Transmembrane helix</keyword>
<evidence type="ECO:0000259" key="11">
    <source>
        <dbReference type="Pfam" id="PF00122"/>
    </source>
</evidence>
<keyword evidence="5" id="KW-1278">Translocase</keyword>
<keyword evidence="13" id="KW-1185">Reference proteome</keyword>
<comment type="similarity">
    <text evidence="2 10">Belongs to the cation transport ATPase (P-type) (TC 3.A.3) family. Type IB subfamily.</text>
</comment>
<feature type="transmembrane region" description="Helical" evidence="10">
    <location>
        <begin position="251"/>
        <end position="270"/>
    </location>
</feature>
<evidence type="ECO:0000256" key="1">
    <source>
        <dbReference type="ARBA" id="ARBA00004370"/>
    </source>
</evidence>
<dbReference type="GO" id="GO:0016887">
    <property type="term" value="F:ATP hydrolysis activity"/>
    <property type="evidence" value="ECO:0007669"/>
    <property type="project" value="InterPro"/>
</dbReference>
<dbReference type="SFLD" id="SFLDF00027">
    <property type="entry name" value="p-type_atpase"/>
    <property type="match status" value="1"/>
</dbReference>
<dbReference type="GO" id="GO:0016463">
    <property type="term" value="F:P-type zinc transporter activity"/>
    <property type="evidence" value="ECO:0007669"/>
    <property type="project" value="UniProtKB-EC"/>
</dbReference>
<dbReference type="InterPro" id="IPR027256">
    <property type="entry name" value="P-typ_ATPase_IB"/>
</dbReference>